<keyword evidence="2" id="KW-0285">Flavoprotein</keyword>
<keyword evidence="5" id="KW-1133">Transmembrane helix</keyword>
<evidence type="ECO:0000256" key="2">
    <source>
        <dbReference type="ARBA" id="ARBA00022630"/>
    </source>
</evidence>
<feature type="transmembrane region" description="Helical" evidence="5">
    <location>
        <begin position="20"/>
        <end position="40"/>
    </location>
</feature>
<keyword evidence="4 7" id="KW-0560">Oxidoreductase</keyword>
<dbReference type="PANTHER" id="PTHR10961:SF46">
    <property type="entry name" value="PEROXISOMAL SARCOSINE OXIDASE"/>
    <property type="match status" value="1"/>
</dbReference>
<evidence type="ECO:0000256" key="3">
    <source>
        <dbReference type="ARBA" id="ARBA00022827"/>
    </source>
</evidence>
<gene>
    <name evidence="7" type="primary">soxA_1</name>
    <name evidence="7" type="ORF">DSM104440_00302</name>
</gene>
<keyword evidence="3" id="KW-0274">FAD</keyword>
<protein>
    <submittedName>
        <fullName evidence="7">Monomeric sarcosine oxidase</fullName>
        <ecNumber evidence="7">1.5.3.1</ecNumber>
    </submittedName>
</protein>
<dbReference type="InParanoid" id="A0A6M4H363"/>
<dbReference type="EC" id="1.5.3.1" evidence="7"/>
<dbReference type="KEGG" id="upl:DSM104440_00302"/>
<dbReference type="Gene3D" id="3.30.9.10">
    <property type="entry name" value="D-Amino Acid Oxidase, subunit A, domain 2"/>
    <property type="match status" value="1"/>
</dbReference>
<proteinExistence type="predicted"/>
<dbReference type="GO" id="GO:0008115">
    <property type="term" value="F:sarcosine oxidase activity"/>
    <property type="evidence" value="ECO:0007669"/>
    <property type="project" value="UniProtKB-EC"/>
</dbReference>
<keyword evidence="5" id="KW-0472">Membrane</keyword>
<dbReference type="InterPro" id="IPR006311">
    <property type="entry name" value="TAT_signal"/>
</dbReference>
<dbReference type="PROSITE" id="PS51318">
    <property type="entry name" value="TAT"/>
    <property type="match status" value="1"/>
</dbReference>
<organism evidence="7 8">
    <name type="scientific">Usitatibacter palustris</name>
    <dbReference type="NCBI Taxonomy" id="2732487"/>
    <lineage>
        <taxon>Bacteria</taxon>
        <taxon>Pseudomonadati</taxon>
        <taxon>Pseudomonadota</taxon>
        <taxon>Betaproteobacteria</taxon>
        <taxon>Nitrosomonadales</taxon>
        <taxon>Usitatibacteraceae</taxon>
        <taxon>Usitatibacter</taxon>
    </lineage>
</organism>
<dbReference type="SUPFAM" id="SSF54373">
    <property type="entry name" value="FAD-linked reductases, C-terminal domain"/>
    <property type="match status" value="1"/>
</dbReference>
<dbReference type="Pfam" id="PF01266">
    <property type="entry name" value="DAO"/>
    <property type="match status" value="1"/>
</dbReference>
<evidence type="ECO:0000256" key="1">
    <source>
        <dbReference type="ARBA" id="ARBA00001974"/>
    </source>
</evidence>
<accession>A0A6M4H363</accession>
<reference evidence="7 8" key="1">
    <citation type="submission" date="2020-04" db="EMBL/GenBank/DDBJ databases">
        <title>Usitatibacter rugosus gen. nov., sp. nov. and Usitatibacter palustris sp. nov., novel members of Usitatibacteraceae fam. nov. within the order Nitrosomonadales isolated from soil.</title>
        <authorList>
            <person name="Huber K.J."/>
            <person name="Neumann-Schaal M."/>
            <person name="Geppert A."/>
            <person name="Luckner M."/>
            <person name="Wanner G."/>
            <person name="Overmann J."/>
        </authorList>
    </citation>
    <scope>NUCLEOTIDE SEQUENCE [LARGE SCALE GENOMIC DNA]</scope>
    <source>
        <strain evidence="7 8">Swamp67</strain>
    </source>
</reference>
<evidence type="ECO:0000313" key="8">
    <source>
        <dbReference type="Proteomes" id="UP000503096"/>
    </source>
</evidence>
<dbReference type="PANTHER" id="PTHR10961">
    <property type="entry name" value="PEROXISOMAL SARCOSINE OXIDASE"/>
    <property type="match status" value="1"/>
</dbReference>
<comment type="cofactor">
    <cofactor evidence="1">
        <name>FAD</name>
        <dbReference type="ChEBI" id="CHEBI:57692"/>
    </cofactor>
</comment>
<keyword evidence="5" id="KW-0812">Transmembrane</keyword>
<dbReference type="EMBL" id="CP053073">
    <property type="protein sequence ID" value="QJR13518.1"/>
    <property type="molecule type" value="Genomic_DNA"/>
</dbReference>
<dbReference type="GO" id="GO:0050660">
    <property type="term" value="F:flavin adenine dinucleotide binding"/>
    <property type="evidence" value="ECO:0007669"/>
    <property type="project" value="InterPro"/>
</dbReference>
<evidence type="ECO:0000259" key="6">
    <source>
        <dbReference type="Pfam" id="PF01266"/>
    </source>
</evidence>
<dbReference type="SUPFAM" id="SSF51905">
    <property type="entry name" value="FAD/NAD(P)-binding domain"/>
    <property type="match status" value="1"/>
</dbReference>
<keyword evidence="8" id="KW-1185">Reference proteome</keyword>
<dbReference type="AlphaFoldDB" id="A0A6M4H363"/>
<dbReference type="InterPro" id="IPR045170">
    <property type="entry name" value="MTOX"/>
</dbReference>
<evidence type="ECO:0000256" key="4">
    <source>
        <dbReference type="ARBA" id="ARBA00023002"/>
    </source>
</evidence>
<name>A0A6M4H363_9PROT</name>
<sequence>MKKKRSPQHGVQPRRGRRELLRSLGALAVATAASGCTTFATARPRSYDAVVVGAGVFGIWAAYKLHMAGRRVAVIDAVGPAHSGASSGGESRVTRCGYGEKEIYTEWAWRSIGDWQALSARSGLPIFHPMGVLWVHTQPSELVQASARVLSQRNIPFSLLAADELRRRFPVMRVGNDEAGFLEPAGGALMARRAVQSLASELKANGVTFLSGEVSPVRQEQGERGALTAVTTKSGERIDAEQFVFACGPWLDRICPDAMAKRLFVTRQEVFFFSVGAGATGDLPVWADLPFYGFPSLEGRGFKVADDTHGPPMDPDTTDRRASAAGEEAARAFLARRFPSLAKAPLNETRVCQYENSSTGHLVIDRHPGLDNVWVVGCGSGHGFKHGPAVGSHVAELVAGTAKPREPFLIAKKLRQQDRGVQ</sequence>
<evidence type="ECO:0000256" key="5">
    <source>
        <dbReference type="SAM" id="Phobius"/>
    </source>
</evidence>
<dbReference type="InterPro" id="IPR006076">
    <property type="entry name" value="FAD-dep_OxRdtase"/>
</dbReference>
<dbReference type="InterPro" id="IPR036188">
    <property type="entry name" value="FAD/NAD-bd_sf"/>
</dbReference>
<evidence type="ECO:0000313" key="7">
    <source>
        <dbReference type="EMBL" id="QJR13518.1"/>
    </source>
</evidence>
<feature type="domain" description="FAD dependent oxidoreductase" evidence="6">
    <location>
        <begin position="48"/>
        <end position="397"/>
    </location>
</feature>
<dbReference type="Proteomes" id="UP000503096">
    <property type="component" value="Chromosome"/>
</dbReference>
<dbReference type="Gene3D" id="3.50.50.60">
    <property type="entry name" value="FAD/NAD(P)-binding domain"/>
    <property type="match status" value="1"/>
</dbReference>